<name>A0A1P8B2W3_ARATH</name>
<sequence length="273" mass="30317">MLSPIPQYSSSSVAQARSSIREDRVQGSVTWVKAALLPVVESFLILLAASFHSDHREVRTETNKGQHKQSISAGAERLRKPPGYSYSDLRSKTLAATQDMALRVPCHADKRPVDEALEQVPGELRKRNEGTQPPGASGSDTLNEPTPMEQDQEEVKLRKSERGRISRRRFEIEGDPGNLILSPKTTTPSVLEFWEFPSIGWLKFNTDGASKRNLFLHGAATGHSGKSGAGGLLRDCSGTWIYGYTCKIAFSTSLQASLWFSFQLRLRELFPRD</sequence>
<dbReference type="Proteomes" id="UP000006548">
    <property type="component" value="Chromosome 2"/>
</dbReference>
<dbReference type="InterPro" id="IPR044730">
    <property type="entry name" value="RNase_H-like_dom_plant"/>
</dbReference>
<evidence type="ECO:0000313" key="2">
    <source>
        <dbReference type="Araport" id="AT2G07656"/>
    </source>
</evidence>
<gene>
    <name evidence="2 3" type="ordered locus">At2g07656</name>
</gene>
<dbReference type="InParanoid" id="A0A1P8B2W3"/>
<dbReference type="CDD" id="cd06222">
    <property type="entry name" value="RNase_H_like"/>
    <property type="match status" value="1"/>
</dbReference>
<feature type="compositionally biased region" description="Basic and acidic residues" evidence="1">
    <location>
        <begin position="153"/>
        <end position="162"/>
    </location>
</feature>
<reference evidence="4" key="2">
    <citation type="journal article" date="2017" name="Plant J.">
        <title>Araport11: a complete reannotation of the Arabidopsis thaliana reference genome.</title>
        <authorList>
            <person name="Cheng C.Y."/>
            <person name="Krishnakumar V."/>
            <person name="Chan A.P."/>
            <person name="Thibaud-Nissen F."/>
            <person name="Schobel S."/>
            <person name="Town C.D."/>
        </authorList>
    </citation>
    <scope>GENOME REANNOTATION</scope>
    <source>
        <strain evidence="4">cv. Columbia</strain>
    </source>
</reference>
<protein>
    <submittedName>
        <fullName evidence="3">Uncharacterized protein</fullName>
    </submittedName>
</protein>
<feature type="region of interest" description="Disordered" evidence="1">
    <location>
        <begin position="57"/>
        <end position="86"/>
    </location>
</feature>
<keyword evidence="4" id="KW-1185">Reference proteome</keyword>
<accession>A0A1P8B2W3</accession>
<reference evidence="3 4" key="1">
    <citation type="journal article" date="1999" name="Nature">
        <title>Sequence and analysis of chromosome 2 of the plant Arabidopsis thaliana.</title>
        <authorList>
            <person name="Lin X."/>
            <person name="Kaul S."/>
            <person name="Rounsley S."/>
            <person name="Shea T.P."/>
            <person name="Benito M.I."/>
            <person name="Town C.D."/>
            <person name="Fujii C.Y."/>
            <person name="Mason T."/>
            <person name="Bowman C.L."/>
            <person name="Barnstead M."/>
            <person name="Feldblyum T.V."/>
            <person name="Buell C.R."/>
            <person name="Ketchum K.A."/>
            <person name="Lee J."/>
            <person name="Ronning C.M."/>
            <person name="Koo H.L."/>
            <person name="Moffat K.S."/>
            <person name="Cronin L.A."/>
            <person name="Shen M."/>
            <person name="Pai G."/>
            <person name="Van Aken S."/>
            <person name="Umayam L."/>
            <person name="Tallon L.J."/>
            <person name="Gill J.E."/>
            <person name="Adams M.D."/>
            <person name="Carrera A.J."/>
            <person name="Creasy T.H."/>
            <person name="Goodman H.M."/>
            <person name="Somerville C.R."/>
            <person name="Copenhaver G.P."/>
            <person name="Preuss D."/>
            <person name="Nierman W.C."/>
            <person name="White O."/>
            <person name="Eisen J.A."/>
            <person name="Salzberg S.L."/>
            <person name="Fraser C.M."/>
            <person name="Venter J.C."/>
        </authorList>
    </citation>
    <scope>NUCLEOTIDE SEQUENCE [LARGE SCALE GENOMIC DNA]</scope>
    <source>
        <strain evidence="4">cv. Columbia</strain>
    </source>
</reference>
<evidence type="ECO:0000313" key="4">
    <source>
        <dbReference type="Proteomes" id="UP000006548"/>
    </source>
</evidence>
<dbReference type="KEGG" id="ath:AT2G07656"/>
<evidence type="ECO:0000256" key="1">
    <source>
        <dbReference type="SAM" id="MobiDB-lite"/>
    </source>
</evidence>
<dbReference type="GeneID" id="28717832"/>
<dbReference type="InterPro" id="IPR053151">
    <property type="entry name" value="RNase_H-like"/>
</dbReference>
<proteinExistence type="predicted"/>
<dbReference type="RefSeq" id="NP_001325331.1">
    <property type="nucleotide sequence ID" value="NM_001335337.1"/>
</dbReference>
<dbReference type="OrthoDB" id="1651793at2759"/>
<organism evidence="3 4">
    <name type="scientific">Arabidopsis thaliana</name>
    <name type="common">Mouse-ear cress</name>
    <dbReference type="NCBI Taxonomy" id="3702"/>
    <lineage>
        <taxon>Eukaryota</taxon>
        <taxon>Viridiplantae</taxon>
        <taxon>Streptophyta</taxon>
        <taxon>Embryophyta</taxon>
        <taxon>Tracheophyta</taxon>
        <taxon>Spermatophyta</taxon>
        <taxon>Magnoliopsida</taxon>
        <taxon>eudicotyledons</taxon>
        <taxon>Gunneridae</taxon>
        <taxon>Pentapetalae</taxon>
        <taxon>rosids</taxon>
        <taxon>malvids</taxon>
        <taxon>Brassicales</taxon>
        <taxon>Brassicaceae</taxon>
        <taxon>Camelineae</taxon>
        <taxon>Arabidopsis</taxon>
    </lineage>
</organism>
<dbReference type="PANTHER" id="PTHR47723">
    <property type="entry name" value="OS05G0353850 PROTEIN"/>
    <property type="match status" value="1"/>
</dbReference>
<dbReference type="TAIR" id="AT2G07656"/>
<evidence type="ECO:0000313" key="3">
    <source>
        <dbReference type="EMBL" id="ANM63227.1"/>
    </source>
</evidence>
<dbReference type="ExpressionAtlas" id="A0A1P8B2W3">
    <property type="expression patterns" value="baseline and differential"/>
</dbReference>
<dbReference type="EMBL" id="CP002685">
    <property type="protein sequence ID" value="ANM63227.1"/>
    <property type="molecule type" value="Genomic_DNA"/>
</dbReference>
<dbReference type="AlphaFoldDB" id="A0A1P8B2W3"/>
<dbReference type="Araport" id="AT2G07656"/>
<feature type="region of interest" description="Disordered" evidence="1">
    <location>
        <begin position="106"/>
        <end position="162"/>
    </location>
</feature>
<dbReference type="PANTHER" id="PTHR47723:SF19">
    <property type="entry name" value="POLYNUCLEOTIDYL TRANSFERASE, RIBONUCLEASE H-LIKE SUPERFAMILY PROTEIN"/>
    <property type="match status" value="1"/>
</dbReference>